<evidence type="ECO:0000256" key="1">
    <source>
        <dbReference type="SAM" id="MobiDB-lite"/>
    </source>
</evidence>
<comment type="caution">
    <text evidence="2">The sequence shown here is derived from an EMBL/GenBank/DDBJ whole genome shotgun (WGS) entry which is preliminary data.</text>
</comment>
<dbReference type="EMBL" id="BMAO01008188">
    <property type="protein sequence ID" value="GFR21557.1"/>
    <property type="molecule type" value="Genomic_DNA"/>
</dbReference>
<feature type="compositionally biased region" description="Acidic residues" evidence="1">
    <location>
        <begin position="171"/>
        <end position="180"/>
    </location>
</feature>
<gene>
    <name evidence="2" type="ORF">TNCT_693451</name>
</gene>
<sequence>MNLDTEMILDASDEDEASRSLSPQPTPPKIDYLKSNIHSVAYAVVYMNVCFDMKDLIKNIERYHFADEQKKADYCAQIYALIGEGQVIYRKLFQEEMESGNNFFSNINQNWSPLTSKDATPSKKEEAFKTVRGRKKGRSPTPPKDTTTKKAKTFELDISNKFNTLDLPQNMEDESNEDDTPGTNGMEENSQPSGGNFTAARPIPPITIDNIQKSSELLKTLQDLTKQKMRGRVVGKGLRVYPETPEAYDTIRSFINKEKLESSTYQLHDEKELKAVIRGMPSDTPPQDIIDDLYQLCITVNECHAMTNRKTGAVLVA</sequence>
<feature type="compositionally biased region" description="Basic and acidic residues" evidence="1">
    <location>
        <begin position="120"/>
        <end position="129"/>
    </location>
</feature>
<evidence type="ECO:0000313" key="2">
    <source>
        <dbReference type="EMBL" id="GFR21557.1"/>
    </source>
</evidence>
<reference evidence="2" key="1">
    <citation type="submission" date="2020-07" db="EMBL/GenBank/DDBJ databases">
        <title>Multicomponent nature underlies the extraordinary mechanical properties of spider dragline silk.</title>
        <authorList>
            <person name="Kono N."/>
            <person name="Nakamura H."/>
            <person name="Mori M."/>
            <person name="Yoshida Y."/>
            <person name="Ohtoshi R."/>
            <person name="Malay A.D."/>
            <person name="Moran D.A.P."/>
            <person name="Tomita M."/>
            <person name="Numata K."/>
            <person name="Arakawa K."/>
        </authorList>
    </citation>
    <scope>NUCLEOTIDE SEQUENCE</scope>
</reference>
<feature type="compositionally biased region" description="Polar residues" evidence="1">
    <location>
        <begin position="181"/>
        <end position="196"/>
    </location>
</feature>
<dbReference type="Proteomes" id="UP000887116">
    <property type="component" value="Unassembled WGS sequence"/>
</dbReference>
<proteinExistence type="predicted"/>
<feature type="region of interest" description="Disordered" evidence="1">
    <location>
        <begin position="162"/>
        <end position="202"/>
    </location>
</feature>
<protein>
    <submittedName>
        <fullName evidence="2">Uncharacterized protein</fullName>
    </submittedName>
</protein>
<accession>A0A8X6HD97</accession>
<evidence type="ECO:0000313" key="3">
    <source>
        <dbReference type="Proteomes" id="UP000887116"/>
    </source>
</evidence>
<dbReference type="AlphaFoldDB" id="A0A8X6HD97"/>
<name>A0A8X6HD97_TRICU</name>
<keyword evidence="3" id="KW-1185">Reference proteome</keyword>
<organism evidence="2 3">
    <name type="scientific">Trichonephila clavata</name>
    <name type="common">Joro spider</name>
    <name type="synonym">Nephila clavata</name>
    <dbReference type="NCBI Taxonomy" id="2740835"/>
    <lineage>
        <taxon>Eukaryota</taxon>
        <taxon>Metazoa</taxon>
        <taxon>Ecdysozoa</taxon>
        <taxon>Arthropoda</taxon>
        <taxon>Chelicerata</taxon>
        <taxon>Arachnida</taxon>
        <taxon>Araneae</taxon>
        <taxon>Araneomorphae</taxon>
        <taxon>Entelegynae</taxon>
        <taxon>Araneoidea</taxon>
        <taxon>Nephilidae</taxon>
        <taxon>Trichonephila</taxon>
    </lineage>
</organism>
<feature type="region of interest" description="Disordered" evidence="1">
    <location>
        <begin position="114"/>
        <end position="150"/>
    </location>
</feature>